<feature type="domain" description="GED" evidence="4">
    <location>
        <begin position="686"/>
        <end position="781"/>
    </location>
</feature>
<dbReference type="Proteomes" id="UP000230002">
    <property type="component" value="Unassembled WGS sequence"/>
</dbReference>
<name>A0A2G8SGR7_9APHY</name>
<dbReference type="STRING" id="1077348.A0A2G8SGR7"/>
<dbReference type="SUPFAM" id="SSF52540">
    <property type="entry name" value="P-loop containing nucleoside triphosphate hydrolases"/>
    <property type="match status" value="1"/>
</dbReference>
<dbReference type="InterPro" id="IPR030381">
    <property type="entry name" value="G_DYNAMIN_dom"/>
</dbReference>
<dbReference type="GO" id="GO:0016020">
    <property type="term" value="C:membrane"/>
    <property type="evidence" value="ECO:0007669"/>
    <property type="project" value="TreeGrafter"/>
</dbReference>
<dbReference type="GO" id="GO:0008017">
    <property type="term" value="F:microtubule binding"/>
    <property type="evidence" value="ECO:0007669"/>
    <property type="project" value="TreeGrafter"/>
</dbReference>
<dbReference type="Gene3D" id="3.40.50.300">
    <property type="entry name" value="P-loop containing nucleotide triphosphate hydrolases"/>
    <property type="match status" value="1"/>
</dbReference>
<keyword evidence="2" id="KW-0342">GTP-binding</keyword>
<dbReference type="GO" id="GO:0005525">
    <property type="term" value="F:GTP binding"/>
    <property type="evidence" value="ECO:0007669"/>
    <property type="project" value="InterPro"/>
</dbReference>
<dbReference type="CDD" id="cd08771">
    <property type="entry name" value="DLP_1"/>
    <property type="match status" value="1"/>
</dbReference>
<proteinExistence type="predicted"/>
<keyword evidence="7" id="KW-1185">Reference proteome</keyword>
<evidence type="ECO:0000313" key="6">
    <source>
        <dbReference type="EMBL" id="PIL32953.1"/>
    </source>
</evidence>
<dbReference type="PROSITE" id="PS51718">
    <property type="entry name" value="G_DYNAMIN_2"/>
    <property type="match status" value="1"/>
</dbReference>
<dbReference type="InterPro" id="IPR027417">
    <property type="entry name" value="P-loop_NTPase"/>
</dbReference>
<dbReference type="InterPro" id="IPR000375">
    <property type="entry name" value="Dynamin_stalk"/>
</dbReference>
<dbReference type="InterPro" id="IPR022812">
    <property type="entry name" value="Dynamin"/>
</dbReference>
<feature type="region of interest" description="Disordered" evidence="3">
    <location>
        <begin position="468"/>
        <end position="491"/>
    </location>
</feature>
<keyword evidence="1" id="KW-0547">Nucleotide-binding</keyword>
<evidence type="ECO:0000256" key="3">
    <source>
        <dbReference type="SAM" id="MobiDB-lite"/>
    </source>
</evidence>
<dbReference type="Gene3D" id="1.20.120.1240">
    <property type="entry name" value="Dynamin, middle domain"/>
    <property type="match status" value="1"/>
</dbReference>
<evidence type="ECO:0000256" key="2">
    <source>
        <dbReference type="ARBA" id="ARBA00023134"/>
    </source>
</evidence>
<dbReference type="GO" id="GO:0005737">
    <property type="term" value="C:cytoplasm"/>
    <property type="evidence" value="ECO:0007669"/>
    <property type="project" value="TreeGrafter"/>
</dbReference>
<accession>A0A2G8SGR7</accession>
<dbReference type="PANTHER" id="PTHR11566">
    <property type="entry name" value="DYNAMIN"/>
    <property type="match status" value="1"/>
</dbReference>
<dbReference type="OrthoDB" id="5061070at2759"/>
<dbReference type="PRINTS" id="PR00195">
    <property type="entry name" value="DYNAMIN"/>
</dbReference>
<dbReference type="Pfam" id="PF00350">
    <property type="entry name" value="Dynamin_N"/>
    <property type="match status" value="1"/>
</dbReference>
<dbReference type="Pfam" id="PF01031">
    <property type="entry name" value="Dynamin_M"/>
    <property type="match status" value="1"/>
</dbReference>
<comment type="caution">
    <text evidence="6">The sequence shown here is derived from an EMBL/GenBank/DDBJ whole genome shotgun (WGS) entry which is preliminary data.</text>
</comment>
<feature type="region of interest" description="Disordered" evidence="3">
    <location>
        <begin position="1"/>
        <end position="20"/>
    </location>
</feature>
<reference evidence="6 7" key="1">
    <citation type="journal article" date="2015" name="Sci. Rep.">
        <title>Chromosome-level genome map provides insights into diverse defense mechanisms in the medicinal fungus Ganoderma sinense.</title>
        <authorList>
            <person name="Zhu Y."/>
            <person name="Xu J."/>
            <person name="Sun C."/>
            <person name="Zhou S."/>
            <person name="Xu H."/>
            <person name="Nelson D.R."/>
            <person name="Qian J."/>
            <person name="Song J."/>
            <person name="Luo H."/>
            <person name="Xiang L."/>
            <person name="Li Y."/>
            <person name="Xu Z."/>
            <person name="Ji A."/>
            <person name="Wang L."/>
            <person name="Lu S."/>
            <person name="Hayward A."/>
            <person name="Sun W."/>
            <person name="Li X."/>
            <person name="Schwartz D.C."/>
            <person name="Wang Y."/>
            <person name="Chen S."/>
        </authorList>
    </citation>
    <scope>NUCLEOTIDE SEQUENCE [LARGE SCALE GENOMIC DNA]</scope>
    <source>
        <strain evidence="6 7">ZZ0214-1</strain>
    </source>
</reference>
<dbReference type="InterPro" id="IPR045063">
    <property type="entry name" value="Dynamin_N"/>
</dbReference>
<evidence type="ECO:0000259" key="5">
    <source>
        <dbReference type="PROSITE" id="PS51718"/>
    </source>
</evidence>
<dbReference type="GO" id="GO:0005874">
    <property type="term" value="C:microtubule"/>
    <property type="evidence" value="ECO:0007669"/>
    <property type="project" value="TreeGrafter"/>
</dbReference>
<dbReference type="PROSITE" id="PS51388">
    <property type="entry name" value="GED"/>
    <property type="match status" value="1"/>
</dbReference>
<evidence type="ECO:0000313" key="7">
    <source>
        <dbReference type="Proteomes" id="UP000230002"/>
    </source>
</evidence>
<dbReference type="InterPro" id="IPR020850">
    <property type="entry name" value="GED_dom"/>
</dbReference>
<dbReference type="AlphaFoldDB" id="A0A2G8SGR7"/>
<evidence type="ECO:0000256" key="1">
    <source>
        <dbReference type="ARBA" id="ARBA00022741"/>
    </source>
</evidence>
<protein>
    <submittedName>
        <fullName evidence="6">Transporter</fullName>
    </submittedName>
</protein>
<feature type="domain" description="Dynamin-type G" evidence="5">
    <location>
        <begin position="41"/>
        <end position="347"/>
    </location>
</feature>
<sequence length="781" mass="86392">MQAAYNQFQGGFGFPDSRGAPDRRSQLDLISKLAETGAGVDVSLPTILVVGSQSSGKSSLIEGTTGITLPRGNGTCTRCALECRLRRTTGAWTCTVWLQFIYDKDGRPLGRARNEQFGDIMYDEDEVQERIERAHRAILNPSTDHRIFLEGDEEEFPKREVDFTKNSVSLRISGPDVDDLSFCDLPGLIVNVGPNGNAEDIKLVQDLVTEYISKPACIVLLTVTCETDFQNQGGYRLVKKFDNDGSRTIGVLTKPDRIAPGDQEMWLQYLKGRSVPLKNGWFSVKQPDLNAIRAGITREEARQLEEQFFSTAPWNTLGAEQRGRLGTYKLRSCLSDVLADAITQMLPDIRRDVDKQLEETSQELEKLPRPSSSDPVLEIIYKVSSFFDELKTWLDGTPDADGLVQTLRPACEVFRKAIQATEPDFRPTDRRAGQGTSGFAGVATELAGAAAGLAGAAAGLAGVGGGEGLKRRSTTRTRGGPKVTSAPAGPRNSSRVIYLDDVTKRMNDARSRELPHHYPNIVAKRYIIDIICEWLAPAEALFREYQTVLGDRLKGFVDTHFAQYPALGSLVKTIAAEFLNTLADGMRIRIRDLIETEKLVQTLHDEQYSKHYLYYCASLKEGRASPTVAPVAESDSDPGTPRQSFADRLSRRGSIVDLREGISLALNALNKEDLAKQYPAHESDPALNIMASVCAYFQVTYARFGDSIRNGVDFHFVFGLSRDRALERALHKGLGIGSADAATRCAEYLREPHDISEHRESLVKKHERLRRAKKELADAGL</sequence>
<dbReference type="InterPro" id="IPR001401">
    <property type="entry name" value="Dynamin_GTPase"/>
</dbReference>
<dbReference type="EMBL" id="AYKW01000009">
    <property type="protein sequence ID" value="PIL32953.1"/>
    <property type="molecule type" value="Genomic_DNA"/>
</dbReference>
<gene>
    <name evidence="6" type="ORF">GSI_05071</name>
</gene>
<dbReference type="GO" id="GO:0003924">
    <property type="term" value="F:GTPase activity"/>
    <property type="evidence" value="ECO:0007669"/>
    <property type="project" value="InterPro"/>
</dbReference>
<organism evidence="6 7">
    <name type="scientific">Ganoderma sinense ZZ0214-1</name>
    <dbReference type="NCBI Taxonomy" id="1077348"/>
    <lineage>
        <taxon>Eukaryota</taxon>
        <taxon>Fungi</taxon>
        <taxon>Dikarya</taxon>
        <taxon>Basidiomycota</taxon>
        <taxon>Agaricomycotina</taxon>
        <taxon>Agaricomycetes</taxon>
        <taxon>Polyporales</taxon>
        <taxon>Polyporaceae</taxon>
        <taxon>Ganoderma</taxon>
    </lineage>
</organism>
<dbReference type="SMART" id="SM00053">
    <property type="entry name" value="DYNc"/>
    <property type="match status" value="1"/>
</dbReference>
<evidence type="ECO:0000259" key="4">
    <source>
        <dbReference type="PROSITE" id="PS51388"/>
    </source>
</evidence>